<feature type="domain" description="F-box" evidence="1">
    <location>
        <begin position="179"/>
        <end position="219"/>
    </location>
</feature>
<dbReference type="Pfam" id="PF25372">
    <property type="entry name" value="DUF7885"/>
    <property type="match status" value="1"/>
</dbReference>
<dbReference type="PANTHER" id="PTHR34709:SF57">
    <property type="entry name" value="F-BOX DOMAIN-CONTAINING PROTEIN"/>
    <property type="match status" value="1"/>
</dbReference>
<dbReference type="InterPro" id="IPR032675">
    <property type="entry name" value="LRR_dom_sf"/>
</dbReference>
<dbReference type="SUPFAM" id="SSF52047">
    <property type="entry name" value="RNI-like"/>
    <property type="match status" value="2"/>
</dbReference>
<organism evidence="2">
    <name type="scientific">Anthurium amnicola</name>
    <dbReference type="NCBI Taxonomy" id="1678845"/>
    <lineage>
        <taxon>Eukaryota</taxon>
        <taxon>Viridiplantae</taxon>
        <taxon>Streptophyta</taxon>
        <taxon>Embryophyta</taxon>
        <taxon>Tracheophyta</taxon>
        <taxon>Spermatophyta</taxon>
        <taxon>Magnoliopsida</taxon>
        <taxon>Liliopsida</taxon>
        <taxon>Araceae</taxon>
        <taxon>Pothoideae</taxon>
        <taxon>Potheae</taxon>
        <taxon>Anthurium</taxon>
    </lineage>
</organism>
<dbReference type="PANTHER" id="PTHR34709">
    <property type="entry name" value="OS10G0396666 PROTEIN"/>
    <property type="match status" value="1"/>
</dbReference>
<dbReference type="InterPro" id="IPR001810">
    <property type="entry name" value="F-box_dom"/>
</dbReference>
<dbReference type="SUPFAM" id="SSF52058">
    <property type="entry name" value="L domain-like"/>
    <property type="match status" value="1"/>
</dbReference>
<dbReference type="EMBL" id="GDJX01020624">
    <property type="protein sequence ID" value="JAT47312.1"/>
    <property type="molecule type" value="Transcribed_RNA"/>
</dbReference>
<sequence>MENLAEADGNNTDGSENMEVENLEDEGLHLELSLQRCPSTRPLMGAGELADGVCRVQCLPRGHTIGGPWLFEGYASSSSGSVCGQEAGMPVSLDPSWGKVDFFGLDREEIGRDFHKRAKVLHNYDILGCSLVPPESSMFLGYGLMPNNDCDEKLTIGEVADGNGNKASNTEDVELRMDLTEDLLHMVFSFLCHKDLCKAGAACKQWHMASAHEDFWKCLNFAGLNIVPDNFSAICHRYPNATQVNISGANLDLLVVEAMTSLRKLECLTLGEGQLPDGFFHALTDCPALKSLHINNASLGSGIQEMMVHHERLRDLEIIKCRALRISIRCPLLQTLSLKRGSMGHALLICPQLHLLDISSCHKLSDAGIRSAATSCPLLTSLDMSSCACVSDETLREIAFACPNLHYLDASFCPNISLESVRLPMLTDLKLRNCEGITSVSVAAISHCYMLGSLHLDCCALLTSVSLDLPHLQNISLVHCRKFVDLSLRSPVLSSVTVSNCPVLHRINITSNALQKLVLQKQESLATLSLQCHSLQEVDLTDCESLTNTICEVFSDGGGCPMLRSLVLDNCESLTLVGFNSSSLATLSLVGCRAMTVLELSCPNLQKVNLDGCDHLERALFCPVGLWSLNLGICPKLSMLKVEAPHMEGLELKGCGVLSEASINCPNLSSLDASFCSQLRDESLSSTAASCSLIESLILSSCTSIGSDALSSLHWLGRLTLLDLSYTFLTNLQPVFETCSQLKTLKLIACKYLSESSLDAVFKEGALPALCELDLSYSTVGKFAIEEILASCTNLINVNLNGCVNMHDLVWGSSGGASLKLSSNSSSWLMPVLNHGEYMQPGHLIESLNCVGCRNIRRVLIPQSACCFHLSHLNVSLAANLKEVYLSCPKLYYLNLSACGSLEILKLVCPRLAILYLTACSMLTEDAVEVAISNCYMLETLHVNNCPKIYSVNLRNLRIACPSLKRVYGGVWI</sequence>
<protein>
    <submittedName>
        <fullName evidence="2">F-box/LRR-repeat protein 15</fullName>
    </submittedName>
</protein>
<dbReference type="InterPro" id="IPR006553">
    <property type="entry name" value="Leu-rich_rpt_Cys-con_subtyp"/>
</dbReference>
<dbReference type="SMART" id="SM00367">
    <property type="entry name" value="LRR_CC"/>
    <property type="match status" value="14"/>
</dbReference>
<dbReference type="Pfam" id="PF12937">
    <property type="entry name" value="F-box-like"/>
    <property type="match status" value="1"/>
</dbReference>
<name>A0A1D1XY69_9ARAE</name>
<dbReference type="FunFam" id="3.80.10.10:FF:000357">
    <property type="entry name" value="F-box/LRR-repeat protein 15"/>
    <property type="match status" value="1"/>
</dbReference>
<proteinExistence type="predicted"/>
<evidence type="ECO:0000259" key="1">
    <source>
        <dbReference type="SMART" id="SM00256"/>
    </source>
</evidence>
<dbReference type="Gene3D" id="3.80.10.10">
    <property type="entry name" value="Ribonuclease Inhibitor"/>
    <property type="match status" value="5"/>
</dbReference>
<reference evidence="2" key="1">
    <citation type="submission" date="2015-07" db="EMBL/GenBank/DDBJ databases">
        <title>Transcriptome Assembly of Anthurium amnicola.</title>
        <authorList>
            <person name="Suzuki J."/>
        </authorList>
    </citation>
    <scope>NUCLEOTIDE SEQUENCE</scope>
</reference>
<dbReference type="SMART" id="SM00256">
    <property type="entry name" value="FBOX"/>
    <property type="match status" value="1"/>
</dbReference>
<dbReference type="InterPro" id="IPR036047">
    <property type="entry name" value="F-box-like_dom_sf"/>
</dbReference>
<evidence type="ECO:0000313" key="2">
    <source>
        <dbReference type="EMBL" id="JAT47312.1"/>
    </source>
</evidence>
<dbReference type="SUPFAM" id="SSF81383">
    <property type="entry name" value="F-box domain"/>
    <property type="match status" value="1"/>
</dbReference>
<dbReference type="InterPro" id="IPR055312">
    <property type="entry name" value="FBL15-like"/>
</dbReference>
<dbReference type="AlphaFoldDB" id="A0A1D1XY69"/>
<accession>A0A1D1XY69</accession>
<gene>
    <name evidence="2" type="primary">FBL15_1</name>
    <name evidence="2" type="ORF">g.99431</name>
</gene>
<dbReference type="InterPro" id="IPR057207">
    <property type="entry name" value="FBXL15_LRR"/>
</dbReference>